<dbReference type="InterPro" id="IPR050400">
    <property type="entry name" value="Bact_Cytoskel_RodZ"/>
</dbReference>
<dbReference type="RefSeq" id="WP_151053530.1">
    <property type="nucleotide sequence ID" value="NZ_CP044222.1"/>
</dbReference>
<accession>A0A5J6LAF5</accession>
<gene>
    <name evidence="4" type="ORF">F5I99_02670</name>
</gene>
<dbReference type="GO" id="GO:0003677">
    <property type="term" value="F:DNA binding"/>
    <property type="evidence" value="ECO:0007669"/>
    <property type="project" value="InterPro"/>
</dbReference>
<name>A0A5J6LAF5_9GAMM</name>
<sequence>MSGDQTENQQGSFPGHEFVTARERQNLSLQQVSSELNLPVKVLSVIESASPQSFHNPVFLRGYIRTYAKHLKLDPDYYANLYASLPGIDLKPTEIRSTTSVQERDPSRSPFMKLFTWVFVLAIIAVIIWWSREQYGLTPPPAPPASSDITEPSPDIFDPPISTVVAPPGDEGLVSDTAGDEPEVSELLSEDTETLETPTGQQEPVDQENDLVSADESDENTTAALPSSQGLFIRFSDDCWIQIRDATDSLIYSGVAQGGTELQLEGEEPLSLVIGRRDAVEELLFNGDAISLSSFTSGNVARFSLPLN</sequence>
<evidence type="ECO:0000256" key="2">
    <source>
        <dbReference type="SAM" id="Phobius"/>
    </source>
</evidence>
<feature type="transmembrane region" description="Helical" evidence="2">
    <location>
        <begin position="114"/>
        <end position="131"/>
    </location>
</feature>
<dbReference type="InterPro" id="IPR025194">
    <property type="entry name" value="RodZ-like_C"/>
</dbReference>
<evidence type="ECO:0000313" key="4">
    <source>
        <dbReference type="EMBL" id="QEW05485.1"/>
    </source>
</evidence>
<feature type="compositionally biased region" description="Acidic residues" evidence="1">
    <location>
        <begin position="205"/>
        <end position="219"/>
    </location>
</feature>
<feature type="compositionally biased region" description="Acidic residues" evidence="1">
    <location>
        <begin position="178"/>
        <end position="194"/>
    </location>
</feature>
<keyword evidence="2" id="KW-1133">Transmembrane helix</keyword>
<dbReference type="Proteomes" id="UP000325606">
    <property type="component" value="Chromosome"/>
</dbReference>
<feature type="region of interest" description="Disordered" evidence="1">
    <location>
        <begin position="167"/>
        <end position="223"/>
    </location>
</feature>
<protein>
    <submittedName>
        <fullName evidence="4">DUF4115 domain-containing protein</fullName>
    </submittedName>
</protein>
<organism evidence="4 5">
    <name type="scientific">Nitrincola iocasae</name>
    <dbReference type="NCBI Taxonomy" id="2614693"/>
    <lineage>
        <taxon>Bacteria</taxon>
        <taxon>Pseudomonadati</taxon>
        <taxon>Pseudomonadota</taxon>
        <taxon>Gammaproteobacteria</taxon>
        <taxon>Oceanospirillales</taxon>
        <taxon>Oceanospirillaceae</taxon>
        <taxon>Nitrincola</taxon>
    </lineage>
</organism>
<dbReference type="PANTHER" id="PTHR34475:SF1">
    <property type="entry name" value="CYTOSKELETON PROTEIN RODZ"/>
    <property type="match status" value="1"/>
</dbReference>
<dbReference type="Pfam" id="PF13413">
    <property type="entry name" value="HTH_25"/>
    <property type="match status" value="1"/>
</dbReference>
<evidence type="ECO:0000256" key="1">
    <source>
        <dbReference type="SAM" id="MobiDB-lite"/>
    </source>
</evidence>
<keyword evidence="2" id="KW-0812">Transmembrane</keyword>
<dbReference type="EMBL" id="CP044222">
    <property type="protein sequence ID" value="QEW05485.1"/>
    <property type="molecule type" value="Genomic_DNA"/>
</dbReference>
<reference evidence="4 5" key="1">
    <citation type="submission" date="2019-09" db="EMBL/GenBank/DDBJ databases">
        <title>Nitrincola iocasae sp. nov., a bacterium isolated from the sediment collected at a cold seep field in South China Sea.</title>
        <authorList>
            <person name="Zhang H."/>
            <person name="Wang H."/>
            <person name="Li C."/>
        </authorList>
    </citation>
    <scope>NUCLEOTIDE SEQUENCE [LARGE SCALE GENOMIC DNA]</scope>
    <source>
        <strain evidence="4 5">KXZD1103</strain>
    </source>
</reference>
<feature type="domain" description="Cytoskeleton protein RodZ-like C-terminal" evidence="3">
    <location>
        <begin position="233"/>
        <end position="304"/>
    </location>
</feature>
<dbReference type="Pfam" id="PF13464">
    <property type="entry name" value="RodZ_C"/>
    <property type="match status" value="1"/>
</dbReference>
<dbReference type="PANTHER" id="PTHR34475">
    <property type="match status" value="1"/>
</dbReference>
<evidence type="ECO:0000313" key="5">
    <source>
        <dbReference type="Proteomes" id="UP000325606"/>
    </source>
</evidence>
<keyword evidence="2" id="KW-0472">Membrane</keyword>
<proteinExistence type="predicted"/>
<dbReference type="KEGG" id="nik:F5I99_02670"/>
<dbReference type="Gene3D" id="1.10.260.40">
    <property type="entry name" value="lambda repressor-like DNA-binding domains"/>
    <property type="match status" value="1"/>
</dbReference>
<dbReference type="AlphaFoldDB" id="A0A5J6LAF5"/>
<evidence type="ECO:0000259" key="3">
    <source>
        <dbReference type="Pfam" id="PF13464"/>
    </source>
</evidence>
<dbReference type="InterPro" id="IPR010982">
    <property type="entry name" value="Lambda_DNA-bd_dom_sf"/>
</dbReference>
<keyword evidence="5" id="KW-1185">Reference proteome</keyword>